<name>A0A5E4QYV2_9NEOP</name>
<gene>
    <name evidence="2" type="ORF">LSINAPIS_LOCUS12441</name>
</gene>
<sequence length="215" mass="24154">MLSSALHKELSEIKQELLEYRKSIDFLSNSHDDLIKAVERLSSENTQLKKENGSLSSTVLNLSERLNNLEQQLRENNLVLNLVPESRSESLPNLVQQCANFIGHKLNNVDIVHCTRVAKRDKDSKIPRAIVLKIISIKLSASPTPLNIIQVNASTSSAKDEEIRHRTSINYHPVGSNHSAVRSRQSSPNCEVCQKPDIDNVIVNSQHQHVNFVIV</sequence>
<evidence type="ECO:0000313" key="2">
    <source>
        <dbReference type="EMBL" id="VVD02169.1"/>
    </source>
</evidence>
<keyword evidence="3" id="KW-1185">Reference proteome</keyword>
<dbReference type="AlphaFoldDB" id="A0A5E4QYV2"/>
<dbReference type="Gene3D" id="1.20.5.1000">
    <property type="entry name" value="arf6 gtpase in complex with a specific effector, jip4"/>
    <property type="match status" value="1"/>
</dbReference>
<reference evidence="2 3" key="1">
    <citation type="submission" date="2017-07" db="EMBL/GenBank/DDBJ databases">
        <authorList>
            <person name="Talla V."/>
            <person name="Backstrom N."/>
        </authorList>
    </citation>
    <scope>NUCLEOTIDE SEQUENCE [LARGE SCALE GENOMIC DNA]</scope>
</reference>
<evidence type="ECO:0000313" key="3">
    <source>
        <dbReference type="Proteomes" id="UP000324832"/>
    </source>
</evidence>
<proteinExistence type="predicted"/>
<feature type="non-terminal residue" evidence="2">
    <location>
        <position position="215"/>
    </location>
</feature>
<keyword evidence="1" id="KW-0175">Coiled coil</keyword>
<accession>A0A5E4QYV2</accession>
<dbReference type="Proteomes" id="UP000324832">
    <property type="component" value="Unassembled WGS sequence"/>
</dbReference>
<protein>
    <submittedName>
        <fullName evidence="2">Uncharacterized protein</fullName>
    </submittedName>
</protein>
<organism evidence="2 3">
    <name type="scientific">Leptidea sinapis</name>
    <dbReference type="NCBI Taxonomy" id="189913"/>
    <lineage>
        <taxon>Eukaryota</taxon>
        <taxon>Metazoa</taxon>
        <taxon>Ecdysozoa</taxon>
        <taxon>Arthropoda</taxon>
        <taxon>Hexapoda</taxon>
        <taxon>Insecta</taxon>
        <taxon>Pterygota</taxon>
        <taxon>Neoptera</taxon>
        <taxon>Endopterygota</taxon>
        <taxon>Lepidoptera</taxon>
        <taxon>Glossata</taxon>
        <taxon>Ditrysia</taxon>
        <taxon>Papilionoidea</taxon>
        <taxon>Pieridae</taxon>
        <taxon>Dismorphiinae</taxon>
        <taxon>Leptidea</taxon>
    </lineage>
</organism>
<feature type="coiled-coil region" evidence="1">
    <location>
        <begin position="10"/>
        <end position="79"/>
    </location>
</feature>
<dbReference type="EMBL" id="FZQP02005866">
    <property type="protein sequence ID" value="VVD02169.1"/>
    <property type="molecule type" value="Genomic_DNA"/>
</dbReference>
<evidence type="ECO:0000256" key="1">
    <source>
        <dbReference type="SAM" id="Coils"/>
    </source>
</evidence>